<dbReference type="InterPro" id="IPR003265">
    <property type="entry name" value="HhH-GPD_domain"/>
</dbReference>
<dbReference type="SUPFAM" id="SSF55945">
    <property type="entry name" value="TATA-box binding protein-like"/>
    <property type="match status" value="1"/>
</dbReference>
<dbReference type="Pfam" id="PF07934">
    <property type="entry name" value="OGG_N"/>
    <property type="match status" value="1"/>
</dbReference>
<proteinExistence type="inferred from homology"/>
<dbReference type="Proteomes" id="UP000823902">
    <property type="component" value="Unassembled WGS sequence"/>
</dbReference>
<protein>
    <recommendedName>
        <fullName evidence="2">DNA-(apurinic or apyrimidinic site) lyase</fullName>
        <ecNumber evidence="2">4.2.99.18</ecNumber>
    </recommendedName>
</protein>
<dbReference type="PANTHER" id="PTHR10242">
    <property type="entry name" value="8-OXOGUANINE DNA GLYCOSYLASE"/>
    <property type="match status" value="1"/>
</dbReference>
<dbReference type="InterPro" id="IPR012904">
    <property type="entry name" value="OGG_N"/>
</dbReference>
<evidence type="ECO:0000256" key="5">
    <source>
        <dbReference type="ARBA" id="ARBA00023204"/>
    </source>
</evidence>
<accession>A0A9D2Q8X2</accession>
<evidence type="ECO:0000256" key="4">
    <source>
        <dbReference type="ARBA" id="ARBA00022801"/>
    </source>
</evidence>
<dbReference type="InterPro" id="IPR011257">
    <property type="entry name" value="DNA_glycosylase"/>
</dbReference>
<evidence type="ECO:0000256" key="6">
    <source>
        <dbReference type="ARBA" id="ARBA00023239"/>
    </source>
</evidence>
<dbReference type="Gene3D" id="3.30.310.260">
    <property type="match status" value="1"/>
</dbReference>
<comment type="similarity">
    <text evidence="1">Belongs to the type-1 OGG1 family.</text>
</comment>
<comment type="catalytic activity">
    <reaction evidence="9">
        <text>2'-deoxyribonucleotide-(2'-deoxyribose 5'-phosphate)-2'-deoxyribonucleotide-DNA = a 3'-end 2'-deoxyribonucleotide-(2,3-dehydro-2,3-deoxyribose 5'-phosphate)-DNA + a 5'-end 5'-phospho-2'-deoxyribonucleoside-DNA + H(+)</text>
        <dbReference type="Rhea" id="RHEA:66592"/>
        <dbReference type="Rhea" id="RHEA-COMP:13180"/>
        <dbReference type="Rhea" id="RHEA-COMP:16897"/>
        <dbReference type="Rhea" id="RHEA-COMP:17067"/>
        <dbReference type="ChEBI" id="CHEBI:15378"/>
        <dbReference type="ChEBI" id="CHEBI:136412"/>
        <dbReference type="ChEBI" id="CHEBI:157695"/>
        <dbReference type="ChEBI" id="CHEBI:167181"/>
        <dbReference type="EC" id="4.2.99.18"/>
    </reaction>
</comment>
<dbReference type="InterPro" id="IPR023170">
    <property type="entry name" value="HhH_base_excis_C"/>
</dbReference>
<organism evidence="11 12">
    <name type="scientific">Candidatus Mediterraneibacter faecavium</name>
    <dbReference type="NCBI Taxonomy" id="2838668"/>
    <lineage>
        <taxon>Bacteria</taxon>
        <taxon>Bacillati</taxon>
        <taxon>Bacillota</taxon>
        <taxon>Clostridia</taxon>
        <taxon>Lachnospirales</taxon>
        <taxon>Lachnospiraceae</taxon>
        <taxon>Mediterraneibacter</taxon>
    </lineage>
</organism>
<name>A0A9D2Q8X2_9FIRM</name>
<gene>
    <name evidence="11" type="ORF">H9697_09050</name>
</gene>
<dbReference type="CDD" id="cd00056">
    <property type="entry name" value="ENDO3c"/>
    <property type="match status" value="1"/>
</dbReference>
<dbReference type="InterPro" id="IPR052054">
    <property type="entry name" value="Oxidative_DNA_repair_enzyme"/>
</dbReference>
<reference evidence="11" key="2">
    <citation type="submission" date="2021-04" db="EMBL/GenBank/DDBJ databases">
        <authorList>
            <person name="Gilroy R."/>
        </authorList>
    </citation>
    <scope>NUCLEOTIDE SEQUENCE</scope>
    <source>
        <strain evidence="11">CHK196-7946</strain>
    </source>
</reference>
<evidence type="ECO:0000313" key="12">
    <source>
        <dbReference type="Proteomes" id="UP000823902"/>
    </source>
</evidence>
<dbReference type="GO" id="GO:0140078">
    <property type="term" value="F:class I DNA-(apurinic or apyrimidinic site) endonuclease activity"/>
    <property type="evidence" value="ECO:0007669"/>
    <property type="project" value="UniProtKB-EC"/>
</dbReference>
<evidence type="ECO:0000313" key="11">
    <source>
        <dbReference type="EMBL" id="HJC75074.1"/>
    </source>
</evidence>
<dbReference type="SMART" id="SM00478">
    <property type="entry name" value="ENDO3c"/>
    <property type="match status" value="1"/>
</dbReference>
<dbReference type="GO" id="GO:0008534">
    <property type="term" value="F:oxidized purine nucleobase lesion DNA N-glycosylase activity"/>
    <property type="evidence" value="ECO:0007669"/>
    <property type="project" value="InterPro"/>
</dbReference>
<keyword evidence="5" id="KW-0234">DNA repair</keyword>
<feature type="domain" description="HhH-GPD" evidence="10">
    <location>
        <begin position="133"/>
        <end position="287"/>
    </location>
</feature>
<evidence type="ECO:0000256" key="3">
    <source>
        <dbReference type="ARBA" id="ARBA00022763"/>
    </source>
</evidence>
<evidence type="ECO:0000256" key="7">
    <source>
        <dbReference type="ARBA" id="ARBA00023268"/>
    </source>
</evidence>
<dbReference type="Gene3D" id="1.10.1670.10">
    <property type="entry name" value="Helix-hairpin-Helix base-excision DNA repair enzymes (C-terminal)"/>
    <property type="match status" value="1"/>
</dbReference>
<dbReference type="GO" id="GO:0006289">
    <property type="term" value="P:nucleotide-excision repair"/>
    <property type="evidence" value="ECO:0007669"/>
    <property type="project" value="InterPro"/>
</dbReference>
<evidence type="ECO:0000256" key="9">
    <source>
        <dbReference type="ARBA" id="ARBA00044632"/>
    </source>
</evidence>
<evidence type="ECO:0000256" key="8">
    <source>
        <dbReference type="ARBA" id="ARBA00023295"/>
    </source>
</evidence>
<reference evidence="11" key="1">
    <citation type="journal article" date="2021" name="PeerJ">
        <title>Extensive microbial diversity within the chicken gut microbiome revealed by metagenomics and culture.</title>
        <authorList>
            <person name="Gilroy R."/>
            <person name="Ravi A."/>
            <person name="Getino M."/>
            <person name="Pursley I."/>
            <person name="Horton D.L."/>
            <person name="Alikhan N.F."/>
            <person name="Baker D."/>
            <person name="Gharbi K."/>
            <person name="Hall N."/>
            <person name="Watson M."/>
            <person name="Adriaenssens E.M."/>
            <person name="Foster-Nyarko E."/>
            <person name="Jarju S."/>
            <person name="Secka A."/>
            <person name="Antonio M."/>
            <person name="Oren A."/>
            <person name="Chaudhuri R.R."/>
            <person name="La Ragione R."/>
            <person name="Hildebrand F."/>
            <person name="Pallen M.J."/>
        </authorList>
    </citation>
    <scope>NUCLEOTIDE SEQUENCE</scope>
    <source>
        <strain evidence="11">CHK196-7946</strain>
    </source>
</reference>
<keyword evidence="8" id="KW-0326">Glycosidase</keyword>
<dbReference type="EMBL" id="DWVY01000047">
    <property type="protein sequence ID" value="HJC75074.1"/>
    <property type="molecule type" value="Genomic_DNA"/>
</dbReference>
<dbReference type="Gene3D" id="1.10.340.30">
    <property type="entry name" value="Hypothetical protein, domain 2"/>
    <property type="match status" value="1"/>
</dbReference>
<evidence type="ECO:0000256" key="2">
    <source>
        <dbReference type="ARBA" id="ARBA00012720"/>
    </source>
</evidence>
<keyword evidence="4" id="KW-0378">Hydrolase</keyword>
<dbReference type="SUPFAM" id="SSF48150">
    <property type="entry name" value="DNA-glycosylase"/>
    <property type="match status" value="1"/>
</dbReference>
<comment type="caution">
    <text evidence="11">The sequence shown here is derived from an EMBL/GenBank/DDBJ whole genome shotgun (WGS) entry which is preliminary data.</text>
</comment>
<dbReference type="EC" id="4.2.99.18" evidence="2"/>
<dbReference type="AlphaFoldDB" id="A0A9D2Q8X2"/>
<dbReference type="GO" id="GO:0006284">
    <property type="term" value="P:base-excision repair"/>
    <property type="evidence" value="ECO:0007669"/>
    <property type="project" value="InterPro"/>
</dbReference>
<keyword evidence="3" id="KW-0227">DNA damage</keyword>
<evidence type="ECO:0000259" key="10">
    <source>
        <dbReference type="SMART" id="SM00478"/>
    </source>
</evidence>
<keyword evidence="7" id="KW-0511">Multifunctional enzyme</keyword>
<sequence>MVTIENNCFSIPQICESGQCFRLDAVSEDTYELLAGSRYLKIGIRENLTEAAGGEENAYAHGEPNAHGETILYCTQEEYETFWKEYFDLSASYSDYIARIDRQDDYLKSAAEFGSGIRILRQDTWEMIITFILSQQNNIPRIKGLIRTLCERYGERCVTPDGRTYDTFPRAEDLAQATEEELRELKLGYRSKYICQTAKMVAGGEIDLDALREMEYPEARTELMRLPGIGGKVADCICLFALHQMDAFPVDTHISKVLERHYPDGFPFKRYQGCAGVMQQYIFYYDLKYR</sequence>
<dbReference type="PANTHER" id="PTHR10242:SF2">
    <property type="entry name" value="N-GLYCOSYLASE_DNA LYASE"/>
    <property type="match status" value="1"/>
</dbReference>
<dbReference type="Pfam" id="PF00730">
    <property type="entry name" value="HhH-GPD"/>
    <property type="match status" value="1"/>
</dbReference>
<evidence type="ECO:0000256" key="1">
    <source>
        <dbReference type="ARBA" id="ARBA00010679"/>
    </source>
</evidence>
<keyword evidence="6" id="KW-0456">Lyase</keyword>
<dbReference type="GO" id="GO:0003684">
    <property type="term" value="F:damaged DNA binding"/>
    <property type="evidence" value="ECO:0007669"/>
    <property type="project" value="InterPro"/>
</dbReference>